<accession>A0AC58N2G1</accession>
<gene>
    <name evidence="2" type="primary">Erich3</name>
</gene>
<protein>
    <submittedName>
        <fullName evidence="2">Glutamate-rich protein 3 isoform X1</fullName>
    </submittedName>
</protein>
<dbReference type="RefSeq" id="XP_073935854.1">
    <property type="nucleotide sequence ID" value="XM_074079753.1"/>
</dbReference>
<evidence type="ECO:0000313" key="2">
    <source>
        <dbReference type="RefSeq" id="XP_073935854.1"/>
    </source>
</evidence>
<keyword evidence="1" id="KW-1185">Reference proteome</keyword>
<reference evidence="2" key="1">
    <citation type="submission" date="2025-08" db="UniProtKB">
        <authorList>
            <consortium name="RefSeq"/>
        </authorList>
    </citation>
    <scope>IDENTIFICATION</scope>
</reference>
<evidence type="ECO:0000313" key="1">
    <source>
        <dbReference type="Proteomes" id="UP001732720"/>
    </source>
</evidence>
<sequence length="1536" mass="170630">MSHSHPAGLLAAYNSLTDKHLAGYFNNTRIRRHLLRSGLITRSGRILSEKEYKLNIMKRDHQKYIRECLAQAIFHKVLDMERYHQLEIKRKLETLARKERIQRFKGEDTRRFLDSNMPVLSPHPPVGPKTSRGHTVLFDEGKSSPLTLTTPRPYTAPGHMQPPIRLEPLPSNHTLRTGPKITSGSRSKTSLMENEVPFPIGGKKAMMKFRNSMGNSQKTNLYQFPNIDSYVIPMIPSPPPPKVTKENRSETWKRRRVRPITAPNGLEPLFTGDSGRIHKTSLHSNAAITMIYLGKNVHLSYEDTDFRDEIIVYQQHCGGENLCVYKGKLLEKETFQFVSKRHHGFPFSLTFFLNGMQVNRLSSCCEYKHRNGSRLGGKRGYFGFVCVEKSSPCYKCIIAMGLDKKITSTKYRKEKSAEKREEQRRGEERRWKERENMISKRSEIEGKKTSVSDIFSAQEIQPGIREVRTAVEEIEQKGKLEQDVWEDNQEKTFKYEYEEDFEADEEKQDKEANEEGQGDDQINGISKSPTEDEKGNLGPITESEISSQKAPDAGDNVQDEGDGFSGSEGEEDKQDIKSASSASSRSHPYSSDSEDESAEGDSGAHTENSTDESVRSSSSQELSENDEPGKSHLSIEHSFEVEIEDQEITKVKMETKHLSAEKSYENDLEKEMENETQGIVENLSEKSRKHASEEEKEKDKSKLWEESTAKVKDKGAGFPGVEESVGQIISEALVPGCYCHSDTESVSSTDEGEKPTKMPETDTGRVPSRNLVMEEREAVKSNKASQQVSQERYTLEKKEAVGEDEAPQPEDAGTVEEKRDTALQEKAGLTEDSLAEQIFTAEQPALAEQCKEQRELPLGTASRAETEAEGDGRSSTEELNAAKVGARDSVGLSEDEVPKEQALMQVVLETEKAASKGTWGWKKSVLINNSALSSELFPEARSLRQPVTPEMREMERGEAESETGSKKPDVDEIKEDMGSVEDAGSERENGSEEAKPEEELAQKRKKVLETERPLSSSAGEAEACQIEAPKGSPEELCEKAEARQELVLGKESHREGDRKEMLPEELNVERRKAERTNTPLWETGSEREEVTWANACKDEDTLEEQKLKGEDGEPVKEIRLEEETKTPQNETVSDAEDAEPIETTELTEDKGLLEDLLEERMVAMSEATSECEKSLEQVAPMREEGGERLNEASDTEHKGRTELLGQENVTPLEQGIEPPHDEEGASRASGNESAGKAQEPEVTITATGEDEECAAKDWSLARLERDEGPLKGQEGMRVMIMTQEDIPKGNPMMAGKVGEEAVDKEPEKDRDTECTLGTRVRKDSNTEGDKVIGGVAVETEEDLHQGGVAEAVAEQREVLADSKTADRKTVANKASSFSDVAGEKTWHQEKKALGKTAAVERVVAEETALSSKEVPVVEEVTVTSAAETGVGALPEADDLKGQAPELGQDQEGEVVEATQHAGSVGKEAETGSPHKKHEPGGAEEFRQGSSPKSELNRESLEAVAACPAKPDFSGIQEKQEHMVQGESENADISLND</sequence>
<proteinExistence type="predicted"/>
<organism evidence="1 2">
    <name type="scientific">Castor canadensis</name>
    <name type="common">American beaver</name>
    <dbReference type="NCBI Taxonomy" id="51338"/>
    <lineage>
        <taxon>Eukaryota</taxon>
        <taxon>Metazoa</taxon>
        <taxon>Chordata</taxon>
        <taxon>Craniata</taxon>
        <taxon>Vertebrata</taxon>
        <taxon>Euteleostomi</taxon>
        <taxon>Mammalia</taxon>
        <taxon>Eutheria</taxon>
        <taxon>Euarchontoglires</taxon>
        <taxon>Glires</taxon>
        <taxon>Rodentia</taxon>
        <taxon>Castorimorpha</taxon>
        <taxon>Castoridae</taxon>
        <taxon>Castor</taxon>
    </lineage>
</organism>
<dbReference type="Proteomes" id="UP001732720">
    <property type="component" value="Chromosome 7"/>
</dbReference>
<name>A0AC58N2G1_CASCN</name>